<dbReference type="Gene3D" id="3.40.50.1820">
    <property type="entry name" value="alpha/beta hydrolase"/>
    <property type="match status" value="1"/>
</dbReference>
<keyword evidence="4" id="KW-1185">Reference proteome</keyword>
<dbReference type="InterPro" id="IPR029058">
    <property type="entry name" value="AB_hydrolase_fold"/>
</dbReference>
<evidence type="ECO:0000256" key="2">
    <source>
        <dbReference type="SAM" id="Phobius"/>
    </source>
</evidence>
<dbReference type="SUPFAM" id="SSF53474">
    <property type="entry name" value="alpha/beta-Hydrolases"/>
    <property type="match status" value="1"/>
</dbReference>
<feature type="compositionally biased region" description="Basic and acidic residues" evidence="1">
    <location>
        <begin position="859"/>
        <end position="868"/>
    </location>
</feature>
<proteinExistence type="predicted"/>
<feature type="transmembrane region" description="Helical" evidence="2">
    <location>
        <begin position="376"/>
        <end position="397"/>
    </location>
</feature>
<feature type="transmembrane region" description="Helical" evidence="2">
    <location>
        <begin position="232"/>
        <end position="253"/>
    </location>
</feature>
<feature type="transmembrane region" description="Helical" evidence="2">
    <location>
        <begin position="423"/>
        <end position="445"/>
    </location>
</feature>
<feature type="transmembrane region" description="Helical" evidence="2">
    <location>
        <begin position="332"/>
        <end position="355"/>
    </location>
</feature>
<protein>
    <recommendedName>
        <fullName evidence="5">Lipase family protein</fullName>
    </recommendedName>
</protein>
<feature type="compositionally biased region" description="Gly residues" evidence="1">
    <location>
        <begin position="792"/>
        <end position="815"/>
    </location>
</feature>
<dbReference type="EMBL" id="JASAOF010000003">
    <property type="protein sequence ID" value="MDI2028823.1"/>
    <property type="molecule type" value="Genomic_DNA"/>
</dbReference>
<feature type="transmembrane region" description="Helical" evidence="2">
    <location>
        <begin position="519"/>
        <end position="540"/>
    </location>
</feature>
<organism evidence="3 4">
    <name type="scientific">Saccharopolyspora ipomoeae</name>
    <dbReference type="NCBI Taxonomy" id="3042027"/>
    <lineage>
        <taxon>Bacteria</taxon>
        <taxon>Bacillati</taxon>
        <taxon>Actinomycetota</taxon>
        <taxon>Actinomycetes</taxon>
        <taxon>Pseudonocardiales</taxon>
        <taxon>Pseudonocardiaceae</taxon>
        <taxon>Saccharopolyspora</taxon>
    </lineage>
</organism>
<feature type="transmembrane region" description="Helical" evidence="2">
    <location>
        <begin position="124"/>
        <end position="145"/>
    </location>
</feature>
<evidence type="ECO:0000313" key="4">
    <source>
        <dbReference type="Proteomes" id="UP001237595"/>
    </source>
</evidence>
<feature type="compositionally biased region" description="Low complexity" evidence="1">
    <location>
        <begin position="882"/>
        <end position="893"/>
    </location>
</feature>
<evidence type="ECO:0000313" key="3">
    <source>
        <dbReference type="EMBL" id="MDI2028823.1"/>
    </source>
</evidence>
<feature type="transmembrane region" description="Helical" evidence="2">
    <location>
        <begin position="491"/>
        <end position="513"/>
    </location>
</feature>
<feature type="compositionally biased region" description="Basic and acidic residues" evidence="1">
    <location>
        <begin position="835"/>
        <end position="849"/>
    </location>
</feature>
<keyword evidence="2" id="KW-0472">Membrane</keyword>
<gene>
    <name evidence="3" type="ORF">QFW96_09385</name>
</gene>
<reference evidence="3 4" key="1">
    <citation type="submission" date="2023-04" db="EMBL/GenBank/DDBJ databases">
        <title>Draft genome sequence of Saccharopolyspora sp. TS4A08 isolated from sweet potato rhizospheric soil.</title>
        <authorList>
            <person name="Suksaard P."/>
            <person name="Duangmal K."/>
        </authorList>
    </citation>
    <scope>NUCLEOTIDE SEQUENCE [LARGE SCALE GENOMIC DNA]</scope>
    <source>
        <strain evidence="3 4">TS4A08</strain>
    </source>
</reference>
<feature type="transmembrane region" description="Helical" evidence="2">
    <location>
        <begin position="172"/>
        <end position="189"/>
    </location>
</feature>
<sequence>MQVPGPDTRVVELRVHGILGTTGDELTDSVASVDVAGDGVGRIMRPADRLRRPVPGPMLNAGERSVPRIVEGYVWGAMTSGGLAKATWALLFPFALANMAHWMLPPTRTDNPVSRVLCSSLRALMRISALLLTMLMVAQITVITLDLVGSQCLAPGARCLGFVPEAARGADVLRSVVLLIPVALVVLLMHRLSTVSWRVSAPKDDSPQHSALAPMLPGGNVVSDPDTPALRALHVAAALATAALVALGGPLTFSLDPRWLVAVAVLLVAVIGTAGLDDPAGMRETSKLFRALLGRRSRRVLMSVAGVLLASVALLPGELAGPLPGSGATIDALTALLVLTCVAVAVLLLPASLLARPVWKSQPKQLRPWAGGWMAAPVLMLAAMLGNGFGAGLALSVRQTLSVPRAPGAAPLLLPAAFDDVTIFWGTAVVLMAVALVVAVPWLLVRRFRRDDEDPIPDEVALLHAGRREDQRKAASAWRIADLQRRYSHQLFLVIAGVLTVSTAASLAARFAGMPRLPWLSAIGVVALAGLAVGLLRMVFLAATKRDTARYLGVLGDLALFWPREAHPVVPPCYALKVIPELADRATEHLKDPNTRVVLVGHSQGSLLAAVAAARLLESLPESDRERVGLVTAGSQLQWAYPRAFPGVVPHAALRDLAGAMGDRWRSLCRGTDPLGGAVTTWNRQVYNGMLIGVGLRGDGTEGPLPAATRGPTGALVLGGDHWLPDPQRGPFSCRRWVPGVLGHSDYSGDPEWDRAVAMAAGLERPVRGAALPLSESPQIPSAPDPRAVGSGAVGSGAVGSGAAGSGAAGSGAAGSGALSPQGDDGGSIGDSVEDLPRRTAGETAEAARSKRTKSIRSFRKESKRPVEAEVPEQQSHEEPPSETAEASAELPAQQDSEPRSEPSVLPEITEPRGRIAPWERGSSLRSTDS</sequence>
<comment type="caution">
    <text evidence="3">The sequence shown here is derived from an EMBL/GenBank/DDBJ whole genome shotgun (WGS) entry which is preliminary data.</text>
</comment>
<accession>A0ABT6PME5</accession>
<keyword evidence="2" id="KW-0812">Transmembrane</keyword>
<evidence type="ECO:0008006" key="5">
    <source>
        <dbReference type="Google" id="ProtNLM"/>
    </source>
</evidence>
<feature type="region of interest" description="Disordered" evidence="1">
    <location>
        <begin position="774"/>
        <end position="930"/>
    </location>
</feature>
<dbReference type="RefSeq" id="WP_281455150.1">
    <property type="nucleotide sequence ID" value="NZ_JASAOF010000003.1"/>
</dbReference>
<feature type="transmembrane region" description="Helical" evidence="2">
    <location>
        <begin position="300"/>
        <end position="320"/>
    </location>
</feature>
<keyword evidence="2" id="KW-1133">Transmembrane helix</keyword>
<name>A0ABT6PME5_9PSEU</name>
<evidence type="ECO:0000256" key="1">
    <source>
        <dbReference type="SAM" id="MobiDB-lite"/>
    </source>
</evidence>
<dbReference type="Proteomes" id="UP001237595">
    <property type="component" value="Unassembled WGS sequence"/>
</dbReference>
<feature type="transmembrane region" description="Helical" evidence="2">
    <location>
        <begin position="259"/>
        <end position="279"/>
    </location>
</feature>